<keyword evidence="1" id="KW-1133">Transmembrane helix</keyword>
<protein>
    <submittedName>
        <fullName evidence="2">Uncharacterized protein</fullName>
    </submittedName>
</protein>
<feature type="transmembrane region" description="Helical" evidence="1">
    <location>
        <begin position="79"/>
        <end position="101"/>
    </location>
</feature>
<feature type="transmembrane region" description="Helical" evidence="1">
    <location>
        <begin position="12"/>
        <end position="33"/>
    </location>
</feature>
<sequence>MNELKKKSTAEKAITLLLGVTMILGLIGLFSDFVPIKSVQIFGGGVAILLMALTIIYGRKMSILKPHFNNRYLKVVESLFGGGLLLMLYWVSAAYALPSIYTQWVGTEHKKVEIVTPFHLPATKECDYKIESDYIKGTSRGFICITQAWYELDETNYLLYGEQSELGFYIRGVVPLKALRSAIDSRGSESSSSL</sequence>
<dbReference type="RefSeq" id="WP_065545398.1">
    <property type="nucleotide sequence ID" value="NZ_CP016414.1"/>
</dbReference>
<gene>
    <name evidence="2" type="ORF">VSVS05_01554</name>
</gene>
<dbReference type="Proteomes" id="UP000092528">
    <property type="component" value="Chromosome 1"/>
</dbReference>
<keyword evidence="1" id="KW-0472">Membrane</keyword>
<evidence type="ECO:0000313" key="3">
    <source>
        <dbReference type="Proteomes" id="UP000092528"/>
    </source>
</evidence>
<name>A0A1C7FCC6_9VIBR</name>
<dbReference type="PATRIC" id="fig|45658.7.peg.1535"/>
<organism evidence="2 3">
    <name type="scientific">Vibrio scophthalmi</name>
    <dbReference type="NCBI Taxonomy" id="45658"/>
    <lineage>
        <taxon>Bacteria</taxon>
        <taxon>Pseudomonadati</taxon>
        <taxon>Pseudomonadota</taxon>
        <taxon>Gammaproteobacteria</taxon>
        <taxon>Vibrionales</taxon>
        <taxon>Vibrionaceae</taxon>
        <taxon>Vibrio</taxon>
    </lineage>
</organism>
<accession>A0A1C7FCC6</accession>
<dbReference type="EMBL" id="CP016414">
    <property type="protein sequence ID" value="ANU36679.1"/>
    <property type="molecule type" value="Genomic_DNA"/>
</dbReference>
<feature type="transmembrane region" description="Helical" evidence="1">
    <location>
        <begin position="39"/>
        <end position="58"/>
    </location>
</feature>
<evidence type="ECO:0000313" key="2">
    <source>
        <dbReference type="EMBL" id="ANU36679.1"/>
    </source>
</evidence>
<dbReference type="AlphaFoldDB" id="A0A1C7FCC6"/>
<proteinExistence type="predicted"/>
<dbReference type="STRING" id="45658.VSVS12_01940"/>
<keyword evidence="1" id="KW-0812">Transmembrane</keyword>
<keyword evidence="3" id="KW-1185">Reference proteome</keyword>
<evidence type="ECO:0000256" key="1">
    <source>
        <dbReference type="SAM" id="Phobius"/>
    </source>
</evidence>
<reference evidence="2 3" key="1">
    <citation type="submission" date="2016-07" db="EMBL/GenBank/DDBJ databases">
        <title>Genome sequencing of Vibrio scophthalmi strain VS-05, an isolated from Paralichthys olivaceus.</title>
        <authorList>
            <person name="Han H.-J."/>
        </authorList>
    </citation>
    <scope>NUCLEOTIDE SEQUENCE [LARGE SCALE GENOMIC DNA]</scope>
    <source>
        <strain evidence="2 3">VS-05</strain>
    </source>
</reference>